<dbReference type="PANTHER" id="PTHR30565:SF9">
    <property type="entry name" value="PROTEIN YCIF"/>
    <property type="match status" value="1"/>
</dbReference>
<dbReference type="RefSeq" id="WP_078347652.1">
    <property type="nucleotide sequence ID" value="NZ_MBTF01000007.1"/>
</dbReference>
<dbReference type="Gene3D" id="1.20.1260.10">
    <property type="match status" value="1"/>
</dbReference>
<dbReference type="SUPFAM" id="SSF47240">
    <property type="entry name" value="Ferritin-like"/>
    <property type="match status" value="1"/>
</dbReference>
<evidence type="ECO:0000313" key="1">
    <source>
        <dbReference type="EMBL" id="OOQ60371.1"/>
    </source>
</evidence>
<dbReference type="PANTHER" id="PTHR30565">
    <property type="entry name" value="PROTEIN YCIF"/>
    <property type="match status" value="1"/>
</dbReference>
<protein>
    <submittedName>
        <fullName evidence="1">Uncharacterized protein</fullName>
    </submittedName>
</protein>
<dbReference type="STRING" id="1792845.BC343_25455"/>
<dbReference type="Pfam" id="PF05974">
    <property type="entry name" value="DUF892"/>
    <property type="match status" value="1"/>
</dbReference>
<keyword evidence="2" id="KW-1185">Reference proteome</keyword>
<reference evidence="1 2" key="1">
    <citation type="submission" date="2016-07" db="EMBL/GenBank/DDBJ databases">
        <title>Genomic analysis of zinc-resistant bacterium Mucilaginibacter pedocola TBZ30.</title>
        <authorList>
            <person name="Huang J."/>
            <person name="Tang J."/>
        </authorList>
    </citation>
    <scope>NUCLEOTIDE SEQUENCE [LARGE SCALE GENOMIC DNA]</scope>
    <source>
        <strain evidence="1 2">TBZ30</strain>
    </source>
</reference>
<organism evidence="1 2">
    <name type="scientific">Mucilaginibacter pedocola</name>
    <dbReference type="NCBI Taxonomy" id="1792845"/>
    <lineage>
        <taxon>Bacteria</taxon>
        <taxon>Pseudomonadati</taxon>
        <taxon>Bacteroidota</taxon>
        <taxon>Sphingobacteriia</taxon>
        <taxon>Sphingobacteriales</taxon>
        <taxon>Sphingobacteriaceae</taxon>
        <taxon>Mucilaginibacter</taxon>
    </lineage>
</organism>
<dbReference type="InterPro" id="IPR010287">
    <property type="entry name" value="DUF892_YciF-like"/>
</dbReference>
<accession>A0A1S9PHD3</accession>
<dbReference type="InterPro" id="IPR047114">
    <property type="entry name" value="YciF"/>
</dbReference>
<dbReference type="Proteomes" id="UP000189739">
    <property type="component" value="Unassembled WGS sequence"/>
</dbReference>
<dbReference type="OrthoDB" id="954235at2"/>
<dbReference type="InterPro" id="IPR012347">
    <property type="entry name" value="Ferritin-like"/>
</dbReference>
<evidence type="ECO:0000313" key="2">
    <source>
        <dbReference type="Proteomes" id="UP000189739"/>
    </source>
</evidence>
<sequence length="169" mass="19581">MENNSRNPLMVLSEEELRKFFVSHLNRIYCAKSQLVEKLPQLQSRSHYLDLQQAISETVEVVRSQIKRMQEVYIRLDAFYQPESCVGLIGMLDEAFQSAGSPGESVGLRDLSILFYMHNIESIETASFETMLRVADHLPDKAVVQLLIECYDEAKEDKELFRQITENYL</sequence>
<dbReference type="EMBL" id="MBTF01000007">
    <property type="protein sequence ID" value="OOQ60371.1"/>
    <property type="molecule type" value="Genomic_DNA"/>
</dbReference>
<gene>
    <name evidence="1" type="ORF">BC343_25455</name>
</gene>
<proteinExistence type="predicted"/>
<dbReference type="AlphaFoldDB" id="A0A1S9PHD3"/>
<name>A0A1S9PHD3_9SPHI</name>
<comment type="caution">
    <text evidence="1">The sequence shown here is derived from an EMBL/GenBank/DDBJ whole genome shotgun (WGS) entry which is preliminary data.</text>
</comment>
<dbReference type="InterPro" id="IPR009078">
    <property type="entry name" value="Ferritin-like_SF"/>
</dbReference>